<dbReference type="InterPro" id="IPR051122">
    <property type="entry name" value="SDR_DHRS6-like"/>
</dbReference>
<dbReference type="InterPro" id="IPR002347">
    <property type="entry name" value="SDR_fam"/>
</dbReference>
<reference evidence="4 5" key="1">
    <citation type="submission" date="2020-04" db="EMBL/GenBank/DDBJ databases">
        <title>MicrobeNet Type strains.</title>
        <authorList>
            <person name="Nicholson A.C."/>
        </authorList>
    </citation>
    <scope>NUCLEOTIDE SEQUENCE [LARGE SCALE GENOMIC DNA]</scope>
    <source>
        <strain evidence="4 5">DSM 45078</strain>
    </source>
</reference>
<dbReference type="SUPFAM" id="SSF51735">
    <property type="entry name" value="NAD(P)-binding Rossmann-fold domains"/>
    <property type="match status" value="1"/>
</dbReference>
<dbReference type="GO" id="GO:0050268">
    <property type="term" value="F:coniferyl-alcohol dehydrogenase activity"/>
    <property type="evidence" value="ECO:0007669"/>
    <property type="project" value="UniProtKB-EC"/>
</dbReference>
<dbReference type="RefSeq" id="WP_068047320.1">
    <property type="nucleotide sequence ID" value="NZ_JAAXOO010000002.1"/>
</dbReference>
<dbReference type="AlphaFoldDB" id="A0A846XIN8"/>
<evidence type="ECO:0000256" key="2">
    <source>
        <dbReference type="ARBA" id="ARBA00023002"/>
    </source>
</evidence>
<protein>
    <submittedName>
        <fullName evidence="4">Coniferyl-alcohol dehydrogenase</fullName>
        <ecNumber evidence="4">1.1.1.194</ecNumber>
    </submittedName>
</protein>
<keyword evidence="5" id="KW-1185">Reference proteome</keyword>
<dbReference type="EC" id="1.1.1.194" evidence="4"/>
<sequence>MPEADSIGRRWRYDGKRVVVTGCASGIGACLVTQLRDLGAEIVGLDRLRPGTELDEFHEMDQADPSSIDRAVRLIGTEVDALFNIAGVSSGIGDPLRVATINFLGMRHFTEALVPHMEPGSAVVSVSSLAASGYLENRWAVNGFLETSSMQEGIDWCTANPEAIADGGYRLSKEAIILYTVRRSVELARRGIRMNCTGPGVTETPILDQLRSAYGQDYLDGIPKPLGRSADPVEQASALLFLGSRAAGYITGQVLWVDGGNLAAHLAGELAGPPPQTTVTGSPESAGAVPGERN</sequence>
<feature type="region of interest" description="Disordered" evidence="3">
    <location>
        <begin position="272"/>
        <end position="294"/>
    </location>
</feature>
<evidence type="ECO:0000313" key="5">
    <source>
        <dbReference type="Proteomes" id="UP000565715"/>
    </source>
</evidence>
<evidence type="ECO:0000256" key="3">
    <source>
        <dbReference type="SAM" id="MobiDB-lite"/>
    </source>
</evidence>
<name>A0A846XIN8_9NOCA</name>
<keyword evidence="2 4" id="KW-0560">Oxidoreductase</keyword>
<evidence type="ECO:0000313" key="4">
    <source>
        <dbReference type="EMBL" id="NKY33684.1"/>
    </source>
</evidence>
<accession>A0A846XIN8</accession>
<dbReference type="Gene3D" id="3.40.50.720">
    <property type="entry name" value="NAD(P)-binding Rossmann-like Domain"/>
    <property type="match status" value="1"/>
</dbReference>
<evidence type="ECO:0000256" key="1">
    <source>
        <dbReference type="ARBA" id="ARBA00006484"/>
    </source>
</evidence>
<dbReference type="PANTHER" id="PTHR43477:SF1">
    <property type="entry name" value="DIHYDROANTICAPSIN 7-DEHYDROGENASE"/>
    <property type="match status" value="1"/>
</dbReference>
<dbReference type="InterPro" id="IPR036291">
    <property type="entry name" value="NAD(P)-bd_dom_sf"/>
</dbReference>
<dbReference type="EMBL" id="JAAXOO010000002">
    <property type="protein sequence ID" value="NKY33684.1"/>
    <property type="molecule type" value="Genomic_DNA"/>
</dbReference>
<dbReference type="Pfam" id="PF13561">
    <property type="entry name" value="adh_short_C2"/>
    <property type="match status" value="1"/>
</dbReference>
<dbReference type="PANTHER" id="PTHR43477">
    <property type="entry name" value="DIHYDROANTICAPSIN 7-DEHYDROGENASE"/>
    <property type="match status" value="1"/>
</dbReference>
<dbReference type="NCBIfam" id="NF009092">
    <property type="entry name" value="PRK12428.1"/>
    <property type="match status" value="1"/>
</dbReference>
<gene>
    <name evidence="4" type="ORF">HGA13_11430</name>
</gene>
<organism evidence="4 5">
    <name type="scientific">Nocardia speluncae</name>
    <dbReference type="NCBI Taxonomy" id="419477"/>
    <lineage>
        <taxon>Bacteria</taxon>
        <taxon>Bacillati</taxon>
        <taxon>Actinomycetota</taxon>
        <taxon>Actinomycetes</taxon>
        <taxon>Mycobacteriales</taxon>
        <taxon>Nocardiaceae</taxon>
        <taxon>Nocardia</taxon>
    </lineage>
</organism>
<dbReference type="Pfam" id="PF00106">
    <property type="entry name" value="adh_short"/>
    <property type="match status" value="1"/>
</dbReference>
<dbReference type="Proteomes" id="UP000565715">
    <property type="component" value="Unassembled WGS sequence"/>
</dbReference>
<proteinExistence type="inferred from homology"/>
<dbReference type="PRINTS" id="PR00081">
    <property type="entry name" value="GDHRDH"/>
</dbReference>
<comment type="caution">
    <text evidence="4">The sequence shown here is derived from an EMBL/GenBank/DDBJ whole genome shotgun (WGS) entry which is preliminary data.</text>
</comment>
<comment type="similarity">
    <text evidence="1">Belongs to the short-chain dehydrogenases/reductases (SDR) family.</text>
</comment>